<gene>
    <name evidence="5" type="ORF">O6P43_031102</name>
</gene>
<dbReference type="PANTHER" id="PTHR47447:SF28">
    <property type="entry name" value="PENTACOTRIPEPTIDE-REPEAT REGION OF PRORP DOMAIN-CONTAINING PROTEIN"/>
    <property type="match status" value="1"/>
</dbReference>
<dbReference type="PANTHER" id="PTHR47447">
    <property type="entry name" value="OS03G0856100 PROTEIN"/>
    <property type="match status" value="1"/>
</dbReference>
<organism evidence="5 6">
    <name type="scientific">Quillaja saponaria</name>
    <name type="common">Soap bark tree</name>
    <dbReference type="NCBI Taxonomy" id="32244"/>
    <lineage>
        <taxon>Eukaryota</taxon>
        <taxon>Viridiplantae</taxon>
        <taxon>Streptophyta</taxon>
        <taxon>Embryophyta</taxon>
        <taxon>Tracheophyta</taxon>
        <taxon>Spermatophyta</taxon>
        <taxon>Magnoliopsida</taxon>
        <taxon>eudicotyledons</taxon>
        <taxon>Gunneridae</taxon>
        <taxon>Pentapetalae</taxon>
        <taxon>rosids</taxon>
        <taxon>fabids</taxon>
        <taxon>Fabales</taxon>
        <taxon>Quillajaceae</taxon>
        <taxon>Quillaja</taxon>
    </lineage>
</organism>
<keyword evidence="2" id="KW-0677">Repeat</keyword>
<sequence>MAEKLALPLLLPNPPPKPLFSNHNLCLPTVPSAPPIYPILQDLILNQNPNSPQPHNPPSPTNFPSPITRARTRIGKYGDPNRGRPWFHHRLSAQGQQILQTLIDPSFDSNQLNEILLQFVDESQKGESFSRESLSSNFLAIIKGLGFNKKSDLALGVFDWVRNRKDCALLLNGSMVAVVVNILGKAGQVSAAASLLHNLRIDGVELDVYAYTSLITACASNGRYREAVTVFDKMEEEGCKPTLITYNVILNVYGKMGMPWNKIRAVVEGMKSDGVAPDLYTYNTLISCCRRGSLYKEAVEVFEEMKLKGFTPDKVTYNSLLDCLWEV</sequence>
<keyword evidence="6" id="KW-1185">Reference proteome</keyword>
<dbReference type="KEGG" id="qsa:O6P43_031102"/>
<evidence type="ECO:0000313" key="6">
    <source>
        <dbReference type="Proteomes" id="UP001163823"/>
    </source>
</evidence>
<comment type="similarity">
    <text evidence="1">Belongs to the PPR family. P subfamily.</text>
</comment>
<evidence type="ECO:0000256" key="1">
    <source>
        <dbReference type="ARBA" id="ARBA00007626"/>
    </source>
</evidence>
<evidence type="ECO:0000256" key="3">
    <source>
        <dbReference type="PROSITE-ProRule" id="PRU00708"/>
    </source>
</evidence>
<dbReference type="Gene3D" id="1.25.40.10">
    <property type="entry name" value="Tetratricopeptide repeat domain"/>
    <property type="match status" value="2"/>
</dbReference>
<feature type="region of interest" description="Disordered" evidence="4">
    <location>
        <begin position="45"/>
        <end position="67"/>
    </location>
</feature>
<evidence type="ECO:0000313" key="5">
    <source>
        <dbReference type="EMBL" id="KAJ7946134.1"/>
    </source>
</evidence>
<dbReference type="EMBL" id="JARAOO010000013">
    <property type="protein sequence ID" value="KAJ7946134.1"/>
    <property type="molecule type" value="Genomic_DNA"/>
</dbReference>
<accession>A0AAD7KU72</accession>
<feature type="compositionally biased region" description="Pro residues" evidence="4">
    <location>
        <begin position="51"/>
        <end position="63"/>
    </location>
</feature>
<evidence type="ECO:0000256" key="4">
    <source>
        <dbReference type="SAM" id="MobiDB-lite"/>
    </source>
</evidence>
<dbReference type="Pfam" id="PF13812">
    <property type="entry name" value="PPR_3"/>
    <property type="match status" value="2"/>
</dbReference>
<name>A0AAD7KU72_QUISA</name>
<proteinExistence type="inferred from homology"/>
<dbReference type="InterPro" id="IPR011990">
    <property type="entry name" value="TPR-like_helical_dom_sf"/>
</dbReference>
<reference evidence="5" key="1">
    <citation type="journal article" date="2023" name="Science">
        <title>Elucidation of the pathway for biosynthesis of saponin adjuvants from the soapbark tree.</title>
        <authorList>
            <person name="Reed J."/>
            <person name="Orme A."/>
            <person name="El-Demerdash A."/>
            <person name="Owen C."/>
            <person name="Martin L.B.B."/>
            <person name="Misra R.C."/>
            <person name="Kikuchi S."/>
            <person name="Rejzek M."/>
            <person name="Martin A.C."/>
            <person name="Harkess A."/>
            <person name="Leebens-Mack J."/>
            <person name="Louveau T."/>
            <person name="Stephenson M.J."/>
            <person name="Osbourn A."/>
        </authorList>
    </citation>
    <scope>NUCLEOTIDE SEQUENCE</scope>
    <source>
        <strain evidence="5">S10</strain>
    </source>
</reference>
<dbReference type="AlphaFoldDB" id="A0AAD7KU72"/>
<dbReference type="Proteomes" id="UP001163823">
    <property type="component" value="Chromosome 13"/>
</dbReference>
<dbReference type="PROSITE" id="PS51375">
    <property type="entry name" value="PPR"/>
    <property type="match status" value="3"/>
</dbReference>
<comment type="caution">
    <text evidence="5">The sequence shown here is derived from an EMBL/GenBank/DDBJ whole genome shotgun (WGS) entry which is preliminary data.</text>
</comment>
<feature type="repeat" description="PPR" evidence="3">
    <location>
        <begin position="242"/>
        <end position="277"/>
    </location>
</feature>
<feature type="repeat" description="PPR" evidence="3">
    <location>
        <begin position="207"/>
        <end position="241"/>
    </location>
</feature>
<evidence type="ECO:0000256" key="2">
    <source>
        <dbReference type="ARBA" id="ARBA00022737"/>
    </source>
</evidence>
<feature type="repeat" description="PPR" evidence="3">
    <location>
        <begin position="278"/>
        <end position="312"/>
    </location>
</feature>
<protein>
    <submittedName>
        <fullName evidence="5">Pentatricopeptide repeat-containing protein</fullName>
    </submittedName>
</protein>
<dbReference type="InterPro" id="IPR002885">
    <property type="entry name" value="PPR_rpt"/>
</dbReference>
<dbReference type="NCBIfam" id="TIGR00756">
    <property type="entry name" value="PPR"/>
    <property type="match status" value="3"/>
</dbReference>